<name>A0A0D2LCX3_HYPSF</name>
<keyword evidence="2" id="KW-0560">Oxidoreductase</keyword>
<evidence type="ECO:0000256" key="2">
    <source>
        <dbReference type="ARBA" id="ARBA00023002"/>
    </source>
</evidence>
<proteinExistence type="inferred from homology"/>
<dbReference type="Pfam" id="PF11807">
    <property type="entry name" value="UstYa"/>
    <property type="match status" value="1"/>
</dbReference>
<evidence type="ECO:0000313" key="4">
    <source>
        <dbReference type="EMBL" id="KJA25157.1"/>
    </source>
</evidence>
<dbReference type="EMBL" id="KN817533">
    <property type="protein sequence ID" value="KJA25157.1"/>
    <property type="molecule type" value="Genomic_DNA"/>
</dbReference>
<comment type="pathway">
    <text evidence="1">Mycotoxin biosynthesis.</text>
</comment>
<dbReference type="PANTHER" id="PTHR33365">
    <property type="entry name" value="YALI0B05434P"/>
    <property type="match status" value="1"/>
</dbReference>
<dbReference type="GO" id="GO:0016491">
    <property type="term" value="F:oxidoreductase activity"/>
    <property type="evidence" value="ECO:0007669"/>
    <property type="project" value="UniProtKB-KW"/>
</dbReference>
<evidence type="ECO:0000256" key="3">
    <source>
        <dbReference type="ARBA" id="ARBA00035112"/>
    </source>
</evidence>
<dbReference type="STRING" id="945553.A0A0D2LCX3"/>
<dbReference type="InterPro" id="IPR021765">
    <property type="entry name" value="UstYa-like"/>
</dbReference>
<organism evidence="4 5">
    <name type="scientific">Hypholoma sublateritium (strain FD-334 SS-4)</name>
    <dbReference type="NCBI Taxonomy" id="945553"/>
    <lineage>
        <taxon>Eukaryota</taxon>
        <taxon>Fungi</taxon>
        <taxon>Dikarya</taxon>
        <taxon>Basidiomycota</taxon>
        <taxon>Agaricomycotina</taxon>
        <taxon>Agaricomycetes</taxon>
        <taxon>Agaricomycetidae</taxon>
        <taxon>Agaricales</taxon>
        <taxon>Agaricineae</taxon>
        <taxon>Strophariaceae</taxon>
        <taxon>Hypholoma</taxon>
    </lineage>
</organism>
<dbReference type="Proteomes" id="UP000054270">
    <property type="component" value="Unassembled WGS sequence"/>
</dbReference>
<dbReference type="OMA" id="KDWRAVY"/>
<comment type="similarity">
    <text evidence="3">Belongs to the ustYa family.</text>
</comment>
<dbReference type="OrthoDB" id="3687641at2759"/>
<dbReference type="GO" id="GO:0043386">
    <property type="term" value="P:mycotoxin biosynthetic process"/>
    <property type="evidence" value="ECO:0007669"/>
    <property type="project" value="InterPro"/>
</dbReference>
<accession>A0A0D2LCX3</accession>
<evidence type="ECO:0000313" key="5">
    <source>
        <dbReference type="Proteomes" id="UP000054270"/>
    </source>
</evidence>
<sequence>MNPILKWLVIGQLSAVVWLQAFMYTLRPHEYSFLGDDYPQIWTINHGIQEQVATPFENSVHFTFDSVMSEAEWESQVPHRGLIQLGKYRQTFSISMFHQLRCISLVRSDIIKRRSSNYTTNISPLTGHCLNYLRQMALCRADIDLESVLLVPNPEAHPSKYRCTNWNLIYEATLENHRMHPGSNFEVDRK</sequence>
<evidence type="ECO:0000256" key="1">
    <source>
        <dbReference type="ARBA" id="ARBA00004685"/>
    </source>
</evidence>
<gene>
    <name evidence="4" type="ORF">HYPSUDRAFT_161330</name>
</gene>
<reference evidence="5" key="1">
    <citation type="submission" date="2014-04" db="EMBL/GenBank/DDBJ databases">
        <title>Evolutionary Origins and Diversification of the Mycorrhizal Mutualists.</title>
        <authorList>
            <consortium name="DOE Joint Genome Institute"/>
            <consortium name="Mycorrhizal Genomics Consortium"/>
            <person name="Kohler A."/>
            <person name="Kuo A."/>
            <person name="Nagy L.G."/>
            <person name="Floudas D."/>
            <person name="Copeland A."/>
            <person name="Barry K.W."/>
            <person name="Cichocki N."/>
            <person name="Veneault-Fourrey C."/>
            <person name="LaButti K."/>
            <person name="Lindquist E.A."/>
            <person name="Lipzen A."/>
            <person name="Lundell T."/>
            <person name="Morin E."/>
            <person name="Murat C."/>
            <person name="Riley R."/>
            <person name="Ohm R."/>
            <person name="Sun H."/>
            <person name="Tunlid A."/>
            <person name="Henrissat B."/>
            <person name="Grigoriev I.V."/>
            <person name="Hibbett D.S."/>
            <person name="Martin F."/>
        </authorList>
    </citation>
    <scope>NUCLEOTIDE SEQUENCE [LARGE SCALE GENOMIC DNA]</scope>
    <source>
        <strain evidence="5">FD-334 SS-4</strain>
    </source>
</reference>
<dbReference type="PANTHER" id="PTHR33365:SF11">
    <property type="entry name" value="TAT PATHWAY SIGNAL SEQUENCE"/>
    <property type="match status" value="1"/>
</dbReference>
<keyword evidence="5" id="KW-1185">Reference proteome</keyword>
<dbReference type="AlphaFoldDB" id="A0A0D2LCX3"/>
<protein>
    <submittedName>
        <fullName evidence="4">Uncharacterized protein</fullName>
    </submittedName>
</protein>